<dbReference type="Proteomes" id="UP000663842">
    <property type="component" value="Unassembled WGS sequence"/>
</dbReference>
<proteinExistence type="predicted"/>
<gene>
    <name evidence="2" type="ORF">UXM345_LOCUS19626</name>
    <name evidence="1" type="ORF">XDN619_LOCUS31231</name>
</gene>
<reference evidence="1" key="1">
    <citation type="submission" date="2021-02" db="EMBL/GenBank/DDBJ databases">
        <authorList>
            <person name="Nowell W R."/>
        </authorList>
    </citation>
    <scope>NUCLEOTIDE SEQUENCE</scope>
</reference>
<evidence type="ECO:0000313" key="2">
    <source>
        <dbReference type="EMBL" id="CAF4057572.1"/>
    </source>
</evidence>
<accession>A0A816Z087</accession>
<dbReference type="AlphaFoldDB" id="A0A816Z087"/>
<protein>
    <submittedName>
        <fullName evidence="1">Uncharacterized protein</fullName>
    </submittedName>
</protein>
<evidence type="ECO:0000313" key="1">
    <source>
        <dbReference type="EMBL" id="CAF2171629.1"/>
    </source>
</evidence>
<comment type="caution">
    <text evidence="1">The sequence shown here is derived from an EMBL/GenBank/DDBJ whole genome shotgun (WGS) entry which is preliminary data.</text>
</comment>
<name>A0A816Z087_9BILA</name>
<dbReference type="Proteomes" id="UP000663887">
    <property type="component" value="Unassembled WGS sequence"/>
</dbReference>
<evidence type="ECO:0000313" key="3">
    <source>
        <dbReference type="Proteomes" id="UP000663887"/>
    </source>
</evidence>
<organism evidence="1 3">
    <name type="scientific">Rotaria magnacalcarata</name>
    <dbReference type="NCBI Taxonomy" id="392030"/>
    <lineage>
        <taxon>Eukaryota</taxon>
        <taxon>Metazoa</taxon>
        <taxon>Spiralia</taxon>
        <taxon>Gnathifera</taxon>
        <taxon>Rotifera</taxon>
        <taxon>Eurotatoria</taxon>
        <taxon>Bdelloidea</taxon>
        <taxon>Philodinida</taxon>
        <taxon>Philodinidae</taxon>
        <taxon>Rotaria</taxon>
    </lineage>
</organism>
<dbReference type="EMBL" id="CAJNRG010015551">
    <property type="protein sequence ID" value="CAF2171629.1"/>
    <property type="molecule type" value="Genomic_DNA"/>
</dbReference>
<dbReference type="EMBL" id="CAJOBF010002815">
    <property type="protein sequence ID" value="CAF4057572.1"/>
    <property type="molecule type" value="Genomic_DNA"/>
</dbReference>
<sequence>MDSEYITLPASGSLDVFPQNSLTNFRIQLAKPLILDGQWECGLSELYLDSSVNNIGTSDAKIHVIRSEIPDHLLTDQTIIRRDALLALGTPLSSQIDIPLVPGSHTLKDIIDHLNEELNKRKELNHLHFIIDEGMIGIYMYFTQPDYPINFDWKTIKIPHSLRKVLGLRQREVALDNIFKLKFVNKIVDIEVEDIVSFRGVDNVGSRVAEERTKDKADVGDLIEKDINISYTLVPGEMKTRDILRLLNDFIHSNKELKDLFFKYDTAVNTLSLFKRINSNPRIIWKKIQLTKFLENLISERKKDQIFDLDFFHNTYYPNIQSVLVPINETIKFIGTRYEDVEPTGNWDHFIIYLNEGRYSLKNFFEYINTRMADNYETAHLKFHFKNSRLSLVNKLKTNEDEILPITDWKFVNMSDEIKKLLMLDNNYVPIEKLTNLKVEPKEFIPNGSGEFFTISGHAPVNMVPISSDFITKPGKYLKSTYLTLWNDFLAEKETTNHLKWIVRGSSMKLHADSKKVRGPSWSTVRFDPTIKAIFGIEQEDILIKEISSIPFVEDEFIISSEITSQIKGRTHVDESVSKIIIDEDEVIFSEMVVDIEPKLYHTLDTLIEAINNAFSSRTLTSDLRFELSKDKTMLSLDQTVIRDWIKTDVKISPQLASILGLSEHYSDFINANILQNLKVNNEIQSTAPKLIFVYSDLIAESYVGDITARLLRTIRVNYSGISNDLEISQIYNRINYIPVDSTYVSTINIALKSAEAADFPLNPGQCVVVLHLRRKQ</sequence>